<feature type="region of interest" description="Disordered" evidence="1">
    <location>
        <begin position="173"/>
        <end position="208"/>
    </location>
</feature>
<keyword evidence="3" id="KW-1185">Reference proteome</keyword>
<proteinExistence type="predicted"/>
<dbReference type="OrthoDB" id="9871740at2"/>
<dbReference type="HOGENOM" id="CLU_1320183_0_0_0"/>
<reference evidence="2 3" key="1">
    <citation type="submission" date="2012-02" db="EMBL/GenBank/DDBJ databases">
        <title>Complete sequence of chromosome of Singulisphaera acidiphila DSM 18658.</title>
        <authorList>
            <consortium name="US DOE Joint Genome Institute (JGI-PGF)"/>
            <person name="Lucas S."/>
            <person name="Copeland A."/>
            <person name="Lapidus A."/>
            <person name="Glavina del Rio T."/>
            <person name="Dalin E."/>
            <person name="Tice H."/>
            <person name="Bruce D."/>
            <person name="Goodwin L."/>
            <person name="Pitluck S."/>
            <person name="Peters L."/>
            <person name="Ovchinnikova G."/>
            <person name="Chertkov O."/>
            <person name="Kyrpides N."/>
            <person name="Mavromatis K."/>
            <person name="Ivanova N."/>
            <person name="Brettin T."/>
            <person name="Detter J.C."/>
            <person name="Han C."/>
            <person name="Larimer F."/>
            <person name="Land M."/>
            <person name="Hauser L."/>
            <person name="Markowitz V."/>
            <person name="Cheng J.-F."/>
            <person name="Hugenholtz P."/>
            <person name="Woyke T."/>
            <person name="Wu D."/>
            <person name="Tindall B."/>
            <person name="Pomrenke H."/>
            <person name="Brambilla E."/>
            <person name="Klenk H.-P."/>
            <person name="Eisen J.A."/>
        </authorList>
    </citation>
    <scope>NUCLEOTIDE SEQUENCE [LARGE SCALE GENOMIC DNA]</scope>
    <source>
        <strain evidence="3">ATCC BAA-1392 / DSM 18658 / VKM B-2454 / MOB10</strain>
    </source>
</reference>
<gene>
    <name evidence="2" type="ordered locus">Sinac_1032</name>
</gene>
<accession>L0D9X8</accession>
<sequence length="208" mass="23340">MHPTLRHCLEATSRVVSRLLPQGCRSPQAKSKRRRAAPELTPLEDRVLQYFSVDATVVPSTLWPPNDRYVPVTVTGTLREFSVVNNKQVFQELGGPKRATFQVTDEYRRDEPSGPIQLESQGGGKYTFSVTFHLQARRAEQFIAGRRYYINVAARDIDGWAAKQIAVQVPRTLQDRGPGPLQDFPTKGHVKTNAKGHPKAPNQGRLVK</sequence>
<dbReference type="EMBL" id="CP003364">
    <property type="protein sequence ID" value="AGA25431.1"/>
    <property type="molecule type" value="Genomic_DNA"/>
</dbReference>
<name>L0D9X8_SINAD</name>
<organism evidence="2 3">
    <name type="scientific">Singulisphaera acidiphila (strain ATCC BAA-1392 / DSM 18658 / VKM B-2454 / MOB10)</name>
    <dbReference type="NCBI Taxonomy" id="886293"/>
    <lineage>
        <taxon>Bacteria</taxon>
        <taxon>Pseudomonadati</taxon>
        <taxon>Planctomycetota</taxon>
        <taxon>Planctomycetia</taxon>
        <taxon>Isosphaerales</taxon>
        <taxon>Isosphaeraceae</taxon>
        <taxon>Singulisphaera</taxon>
    </lineage>
</organism>
<dbReference type="Proteomes" id="UP000010798">
    <property type="component" value="Chromosome"/>
</dbReference>
<evidence type="ECO:0000313" key="3">
    <source>
        <dbReference type="Proteomes" id="UP000010798"/>
    </source>
</evidence>
<evidence type="ECO:0000313" key="2">
    <source>
        <dbReference type="EMBL" id="AGA25431.1"/>
    </source>
</evidence>
<dbReference type="AlphaFoldDB" id="L0D9X8"/>
<dbReference type="RefSeq" id="WP_015244608.1">
    <property type="nucleotide sequence ID" value="NC_019892.1"/>
</dbReference>
<feature type="compositionally biased region" description="Basic residues" evidence="1">
    <location>
        <begin position="188"/>
        <end position="198"/>
    </location>
</feature>
<protein>
    <submittedName>
        <fullName evidence="2">Uncharacterized protein</fullName>
    </submittedName>
</protein>
<evidence type="ECO:0000256" key="1">
    <source>
        <dbReference type="SAM" id="MobiDB-lite"/>
    </source>
</evidence>
<dbReference type="KEGG" id="saci:Sinac_1032"/>